<dbReference type="Gene3D" id="2.30.29.230">
    <property type="match status" value="1"/>
</dbReference>
<dbReference type="WBParaSite" id="GPUH_0000362201-mRNA-1">
    <property type="protein sequence ID" value="GPUH_0000362201-mRNA-1"/>
    <property type="gene ID" value="GPUH_0000362201"/>
</dbReference>
<reference evidence="4 5" key="2">
    <citation type="submission" date="2018-11" db="EMBL/GenBank/DDBJ databases">
        <authorList>
            <consortium name="Pathogen Informatics"/>
        </authorList>
    </citation>
    <scope>NUCLEOTIDE SEQUENCE [LARGE SCALE GENOMIC DNA]</scope>
</reference>
<evidence type="ECO:0000259" key="3">
    <source>
        <dbReference type="Pfam" id="PF12068"/>
    </source>
</evidence>
<feature type="region of interest" description="Disordered" evidence="2">
    <location>
        <begin position="1"/>
        <end position="38"/>
    </location>
</feature>
<gene>
    <name evidence="4" type="ORF">GPUH_LOCUS3614</name>
</gene>
<name>A0A183D4H4_9BILA</name>
<dbReference type="Pfam" id="PF12068">
    <property type="entry name" value="PH_RBD"/>
    <property type="match status" value="1"/>
</dbReference>
<dbReference type="AlphaFoldDB" id="A0A183D4H4"/>
<proteinExistence type="predicted"/>
<evidence type="ECO:0000256" key="2">
    <source>
        <dbReference type="SAM" id="MobiDB-lite"/>
    </source>
</evidence>
<evidence type="ECO:0000313" key="4">
    <source>
        <dbReference type="EMBL" id="VDK40215.1"/>
    </source>
</evidence>
<dbReference type="OrthoDB" id="10264062at2759"/>
<accession>A0A183D4H4</accession>
<dbReference type="InterPro" id="IPR021935">
    <property type="entry name" value="SGSM1/2_RBD"/>
</dbReference>
<dbReference type="Proteomes" id="UP000271098">
    <property type="component" value="Unassembled WGS sequence"/>
</dbReference>
<sequence length="161" mass="18119">MDQQHDPYDEPTADELVERHRNIHSSSTTPPTPKRPPLTVMKRGNSIVSSVDSCSSPICTFGRDYVYSLHQNVKSSLLYGKNNVTVTISPDGPPLKGYLSLHQNSPGNVTVKWTPNQLMHSSSQPSSASYEHHACDNNWLWRHTLNISINDIIYVHIHQYG</sequence>
<evidence type="ECO:0000313" key="5">
    <source>
        <dbReference type="Proteomes" id="UP000271098"/>
    </source>
</evidence>
<dbReference type="EMBL" id="UYRT01006281">
    <property type="protein sequence ID" value="VDK40215.1"/>
    <property type="molecule type" value="Genomic_DNA"/>
</dbReference>
<evidence type="ECO:0000256" key="1">
    <source>
        <dbReference type="ARBA" id="ARBA00022468"/>
    </source>
</evidence>
<reference evidence="6" key="1">
    <citation type="submission" date="2016-06" db="UniProtKB">
        <authorList>
            <consortium name="WormBaseParasite"/>
        </authorList>
    </citation>
    <scope>IDENTIFICATION</scope>
</reference>
<evidence type="ECO:0000313" key="6">
    <source>
        <dbReference type="WBParaSite" id="GPUH_0000362201-mRNA-1"/>
    </source>
</evidence>
<dbReference type="GO" id="GO:0005096">
    <property type="term" value="F:GTPase activator activity"/>
    <property type="evidence" value="ECO:0007669"/>
    <property type="project" value="UniProtKB-KW"/>
</dbReference>
<organism evidence="6">
    <name type="scientific">Gongylonema pulchrum</name>
    <dbReference type="NCBI Taxonomy" id="637853"/>
    <lineage>
        <taxon>Eukaryota</taxon>
        <taxon>Metazoa</taxon>
        <taxon>Ecdysozoa</taxon>
        <taxon>Nematoda</taxon>
        <taxon>Chromadorea</taxon>
        <taxon>Rhabditida</taxon>
        <taxon>Spirurina</taxon>
        <taxon>Spiruromorpha</taxon>
        <taxon>Spiruroidea</taxon>
        <taxon>Gongylonematidae</taxon>
        <taxon>Gongylonema</taxon>
    </lineage>
</organism>
<keyword evidence="5" id="KW-1185">Reference proteome</keyword>
<keyword evidence="1" id="KW-0343">GTPase activation</keyword>
<protein>
    <submittedName>
        <fullName evidence="6">PH_RBD domain-containing protein</fullName>
    </submittedName>
</protein>
<feature type="domain" description="Small G protein signalling modulator 1/2 Rab-binding" evidence="3">
    <location>
        <begin position="76"/>
        <end position="161"/>
    </location>
</feature>